<evidence type="ECO:0000256" key="3">
    <source>
        <dbReference type="ARBA" id="ARBA00022670"/>
    </source>
</evidence>
<evidence type="ECO:0000259" key="9">
    <source>
        <dbReference type="Pfam" id="PF11984"/>
    </source>
</evidence>
<feature type="transmembrane region" description="Helical" evidence="8">
    <location>
        <begin position="121"/>
        <end position="139"/>
    </location>
</feature>
<protein>
    <submittedName>
        <fullName evidence="10">Exosortase</fullName>
        <ecNumber evidence="10">3.4.22.-</ecNumber>
    </submittedName>
</protein>
<feature type="transmembrane region" description="Helical" evidence="8">
    <location>
        <begin position="151"/>
        <end position="171"/>
    </location>
</feature>
<evidence type="ECO:0000256" key="6">
    <source>
        <dbReference type="ARBA" id="ARBA00022989"/>
    </source>
</evidence>
<feature type="transmembrane region" description="Helical" evidence="8">
    <location>
        <begin position="6"/>
        <end position="28"/>
    </location>
</feature>
<dbReference type="NCBIfam" id="TIGR02602">
    <property type="entry name" value="8TM_EpsH"/>
    <property type="match status" value="1"/>
</dbReference>
<dbReference type="EC" id="3.4.22.-" evidence="10"/>
<dbReference type="NCBIfam" id="TIGR04178">
    <property type="entry name" value="exo_archaeo"/>
    <property type="match status" value="1"/>
</dbReference>
<dbReference type="GO" id="GO:0006508">
    <property type="term" value="P:proteolysis"/>
    <property type="evidence" value="ECO:0007669"/>
    <property type="project" value="UniProtKB-KW"/>
</dbReference>
<evidence type="ECO:0000256" key="4">
    <source>
        <dbReference type="ARBA" id="ARBA00022692"/>
    </source>
</evidence>
<name>A0A4P7XHN0_9ALTE</name>
<keyword evidence="11" id="KW-1185">Reference proteome</keyword>
<feature type="transmembrane region" description="Helical" evidence="8">
    <location>
        <begin position="209"/>
        <end position="229"/>
    </location>
</feature>
<dbReference type="InterPro" id="IPR026392">
    <property type="entry name" value="Exo/Archaeosortase_dom"/>
</dbReference>
<keyword evidence="5 10" id="KW-0378">Hydrolase</keyword>
<dbReference type="Pfam" id="PF11984">
    <property type="entry name" value="DUF3485"/>
    <property type="match status" value="1"/>
</dbReference>
<feature type="transmembrane region" description="Helical" evidence="8">
    <location>
        <begin position="40"/>
        <end position="60"/>
    </location>
</feature>
<comment type="subcellular location">
    <subcellularLocation>
        <location evidence="1">Cell membrane</location>
        <topology evidence="1">Multi-pass membrane protein</topology>
    </subcellularLocation>
</comment>
<proteinExistence type="predicted"/>
<evidence type="ECO:0000313" key="11">
    <source>
        <dbReference type="Proteomes" id="UP000298049"/>
    </source>
</evidence>
<keyword evidence="7 8" id="KW-0472">Membrane</keyword>
<feature type="transmembrane region" description="Helical" evidence="8">
    <location>
        <begin position="98"/>
        <end position="115"/>
    </location>
</feature>
<dbReference type="InterPro" id="IPR019127">
    <property type="entry name" value="Exosortase"/>
</dbReference>
<feature type="transmembrane region" description="Helical" evidence="8">
    <location>
        <begin position="295"/>
        <end position="314"/>
    </location>
</feature>
<evidence type="ECO:0000256" key="1">
    <source>
        <dbReference type="ARBA" id="ARBA00004651"/>
    </source>
</evidence>
<dbReference type="KEGG" id="hmi:soil367_10205"/>
<reference evidence="10 11" key="1">
    <citation type="submission" date="2018-07" db="EMBL/GenBank/DDBJ databases">
        <title>Marsedoiliclastica nanhaica gen. nov. sp. nov., a novel marine hydrocarbonoclastic bacterium isolated from an in-situ enriched hydrocarbon-degrading consortium in deep-sea sediment.</title>
        <authorList>
            <person name="Dong C."/>
            <person name="Ma T."/>
            <person name="Liu R."/>
            <person name="Shao Z."/>
        </authorList>
    </citation>
    <scope>NUCLEOTIDE SEQUENCE [LARGE SCALE GENOMIC DNA]</scope>
    <source>
        <strain evidence="11">soil36-7</strain>
    </source>
</reference>
<dbReference type="GO" id="GO:0008233">
    <property type="term" value="F:peptidase activity"/>
    <property type="evidence" value="ECO:0007669"/>
    <property type="project" value="UniProtKB-KW"/>
</dbReference>
<dbReference type="OrthoDB" id="9797363at2"/>
<sequence>MEGLRVVRSTAVFAVLLAAFVAGTYPVLEKIGLRWMKFDEAYSHGWMIFGVSLYLIVRAWRAHPPRVGFHPLWLVVLGVLVAVYTAAGLLYVEAVQQFLLVPMLLVIIATVAGWATMWRFLLPVGVLVFAIPFWDYAAWPLQLITVEINKVLLSLWGIEFEVEGVLVFLIGVGAFEIAHGCSGLRYLIVAMALATVYSELNYRLWRNRILLFTFAVFLALLTNWIRVFVIIYQGYVTDMTSSLINEHDFFGWALFAGTLVPLFILAGRLERTPVQSQPSASTADSPRRPASPAKAGLVTLVATAILLAPLSVLGGRDARLVQEKFSISLDAPENWSPLFQRQGRVWEPKFSGEDHMNRFAWFRAEPGQGASMPDFYAASYILTYESQGPGKELIHDSNRMVDTRRWQPDGNFDLTVNGEPVSGMVLKDRATGDKAVVIYGFYVSGAWSSDPVGAKLLQLYSAINGRPDASLVAAAVHCGECDAREAAEDWVGELMAQAESAIDARFAKPD</sequence>
<dbReference type="Proteomes" id="UP000298049">
    <property type="component" value="Chromosome"/>
</dbReference>
<keyword evidence="3" id="KW-0645">Protease</keyword>
<dbReference type="InterPro" id="IPR013426">
    <property type="entry name" value="EpsH-like"/>
</dbReference>
<organism evidence="10 11">
    <name type="scientific">Hydrocarboniclastica marina</name>
    <dbReference type="NCBI Taxonomy" id="2259620"/>
    <lineage>
        <taxon>Bacteria</taxon>
        <taxon>Pseudomonadati</taxon>
        <taxon>Pseudomonadota</taxon>
        <taxon>Gammaproteobacteria</taxon>
        <taxon>Alteromonadales</taxon>
        <taxon>Alteromonadaceae</taxon>
        <taxon>Hydrocarboniclastica</taxon>
    </lineage>
</organism>
<gene>
    <name evidence="10" type="primary">xrt</name>
    <name evidence="10" type="ORF">soil367_10205</name>
</gene>
<feature type="transmembrane region" description="Helical" evidence="8">
    <location>
        <begin position="177"/>
        <end position="197"/>
    </location>
</feature>
<keyword evidence="4 8" id="KW-0812">Transmembrane</keyword>
<evidence type="ECO:0000313" key="10">
    <source>
        <dbReference type="EMBL" id="QCF26275.1"/>
    </source>
</evidence>
<evidence type="ECO:0000256" key="8">
    <source>
        <dbReference type="SAM" id="Phobius"/>
    </source>
</evidence>
<keyword evidence="6 8" id="KW-1133">Transmembrane helix</keyword>
<keyword evidence="2" id="KW-1003">Cell membrane</keyword>
<dbReference type="InterPro" id="IPR014263">
    <property type="entry name" value="Methanolan_biosynth_EpsI"/>
</dbReference>
<feature type="transmembrane region" description="Helical" evidence="8">
    <location>
        <begin position="249"/>
        <end position="267"/>
    </location>
</feature>
<evidence type="ECO:0000256" key="2">
    <source>
        <dbReference type="ARBA" id="ARBA00022475"/>
    </source>
</evidence>
<evidence type="ECO:0000256" key="5">
    <source>
        <dbReference type="ARBA" id="ARBA00022801"/>
    </source>
</evidence>
<dbReference type="AlphaFoldDB" id="A0A4P7XHN0"/>
<feature type="transmembrane region" description="Helical" evidence="8">
    <location>
        <begin position="72"/>
        <end position="91"/>
    </location>
</feature>
<dbReference type="EMBL" id="CP031093">
    <property type="protein sequence ID" value="QCF26275.1"/>
    <property type="molecule type" value="Genomic_DNA"/>
</dbReference>
<dbReference type="Pfam" id="PF09721">
    <property type="entry name" value="Exosortase_EpsH"/>
    <property type="match status" value="1"/>
</dbReference>
<evidence type="ECO:0000256" key="7">
    <source>
        <dbReference type="ARBA" id="ARBA00023136"/>
    </source>
</evidence>
<dbReference type="GO" id="GO:0005886">
    <property type="term" value="C:plasma membrane"/>
    <property type="evidence" value="ECO:0007669"/>
    <property type="project" value="UniProtKB-SubCell"/>
</dbReference>
<feature type="domain" description="Methanolan biosynthesis EpsI" evidence="9">
    <location>
        <begin position="300"/>
        <end position="498"/>
    </location>
</feature>
<accession>A0A4P7XHN0</accession>